<organism evidence="11 12">
    <name type="scientific">Phytohabitans maris</name>
    <dbReference type="NCBI Taxonomy" id="3071409"/>
    <lineage>
        <taxon>Bacteria</taxon>
        <taxon>Bacillati</taxon>
        <taxon>Actinomycetota</taxon>
        <taxon>Actinomycetes</taxon>
        <taxon>Micromonosporales</taxon>
        <taxon>Micromonosporaceae</taxon>
    </lineage>
</organism>
<sequence>MVQGRSRRPARRRAVIALVLAASLTATVIGVQPVWAMTFTVNSTADEAAEMARTFNAMLDRLEAVFRREREFIVDASHELRGPLTISLGNLGLLGHAVTDTEERRRTVALVCDELERMGRIVGDLHLLLILDIGLPGRGGFENVIETLRGFGYRLRT</sequence>
<evidence type="ECO:0000256" key="8">
    <source>
        <dbReference type="ARBA" id="ARBA00022989"/>
    </source>
</evidence>
<dbReference type="EMBL" id="JAVHUY010000006">
    <property type="protein sequence ID" value="MDQ7904448.1"/>
    <property type="molecule type" value="Genomic_DNA"/>
</dbReference>
<accession>A0ABU0ZBT2</accession>
<name>A0ABU0ZBT2_9ACTN</name>
<keyword evidence="7 11" id="KW-0418">Kinase</keyword>
<reference evidence="11 12" key="1">
    <citation type="submission" date="2023-08" db="EMBL/GenBank/DDBJ databases">
        <title>Phytohabitans sansha sp. nov., isolated from marine sediment.</title>
        <authorList>
            <person name="Zhao Y."/>
            <person name="Yi K."/>
        </authorList>
    </citation>
    <scope>NUCLEOTIDE SEQUENCE [LARGE SCALE GENOMIC DNA]</scope>
    <source>
        <strain evidence="11 12">ZYX-F-186</strain>
    </source>
</reference>
<dbReference type="InterPro" id="IPR003661">
    <property type="entry name" value="HisK_dim/P_dom"/>
</dbReference>
<proteinExistence type="predicted"/>
<dbReference type="CDD" id="cd00082">
    <property type="entry name" value="HisKA"/>
    <property type="match status" value="1"/>
</dbReference>
<evidence type="ECO:0000256" key="5">
    <source>
        <dbReference type="ARBA" id="ARBA00022679"/>
    </source>
</evidence>
<dbReference type="GO" id="GO:0016301">
    <property type="term" value="F:kinase activity"/>
    <property type="evidence" value="ECO:0007669"/>
    <property type="project" value="UniProtKB-KW"/>
</dbReference>
<keyword evidence="12" id="KW-1185">Reference proteome</keyword>
<dbReference type="PANTHER" id="PTHR45436:SF5">
    <property type="entry name" value="SENSOR HISTIDINE KINASE TRCS"/>
    <property type="match status" value="1"/>
</dbReference>
<dbReference type="InterPro" id="IPR036097">
    <property type="entry name" value="HisK_dim/P_sf"/>
</dbReference>
<keyword evidence="8" id="KW-0472">Membrane</keyword>
<dbReference type="InterPro" id="IPR050428">
    <property type="entry name" value="TCS_sensor_his_kinase"/>
</dbReference>
<gene>
    <name evidence="11" type="ORF">RB614_07910</name>
</gene>
<dbReference type="Pfam" id="PF00512">
    <property type="entry name" value="HisKA"/>
    <property type="match status" value="1"/>
</dbReference>
<evidence type="ECO:0000256" key="1">
    <source>
        <dbReference type="ARBA" id="ARBA00000085"/>
    </source>
</evidence>
<evidence type="ECO:0000256" key="4">
    <source>
        <dbReference type="ARBA" id="ARBA00022553"/>
    </source>
</evidence>
<dbReference type="RefSeq" id="WP_308711723.1">
    <property type="nucleotide sequence ID" value="NZ_JAVHUY010000006.1"/>
</dbReference>
<keyword evidence="8" id="KW-1133">Transmembrane helix</keyword>
<comment type="subcellular location">
    <subcellularLocation>
        <location evidence="2">Cell membrane</location>
    </subcellularLocation>
</comment>
<evidence type="ECO:0000256" key="3">
    <source>
        <dbReference type="ARBA" id="ARBA00012438"/>
    </source>
</evidence>
<feature type="domain" description="HAMP" evidence="10">
    <location>
        <begin position="40"/>
        <end position="67"/>
    </location>
</feature>
<dbReference type="SMART" id="SM00388">
    <property type="entry name" value="HisKA"/>
    <property type="match status" value="1"/>
</dbReference>
<dbReference type="Proteomes" id="UP001230908">
    <property type="component" value="Unassembled WGS sequence"/>
</dbReference>
<dbReference type="SUPFAM" id="SSF47384">
    <property type="entry name" value="Homodimeric domain of signal transducing histidine kinase"/>
    <property type="match status" value="1"/>
</dbReference>
<dbReference type="PANTHER" id="PTHR45436">
    <property type="entry name" value="SENSOR HISTIDINE KINASE YKOH"/>
    <property type="match status" value="1"/>
</dbReference>
<comment type="catalytic activity">
    <reaction evidence="1">
        <text>ATP + protein L-histidine = ADP + protein N-phospho-L-histidine.</text>
        <dbReference type="EC" id="2.7.13.3"/>
    </reaction>
</comment>
<dbReference type="EC" id="2.7.13.3" evidence="3"/>
<evidence type="ECO:0000256" key="9">
    <source>
        <dbReference type="ARBA" id="ARBA00023012"/>
    </source>
</evidence>
<dbReference type="Gene3D" id="1.10.287.130">
    <property type="match status" value="1"/>
</dbReference>
<evidence type="ECO:0000256" key="2">
    <source>
        <dbReference type="ARBA" id="ARBA00004236"/>
    </source>
</evidence>
<protein>
    <recommendedName>
        <fullName evidence="3">histidine kinase</fullName>
        <ecNumber evidence="3">2.7.13.3</ecNumber>
    </recommendedName>
</protein>
<keyword evidence="5" id="KW-0808">Transferase</keyword>
<dbReference type="InterPro" id="IPR003660">
    <property type="entry name" value="HAMP_dom"/>
</dbReference>
<dbReference type="PROSITE" id="PS50885">
    <property type="entry name" value="HAMP"/>
    <property type="match status" value="1"/>
</dbReference>
<evidence type="ECO:0000313" key="11">
    <source>
        <dbReference type="EMBL" id="MDQ7904448.1"/>
    </source>
</evidence>
<evidence type="ECO:0000259" key="10">
    <source>
        <dbReference type="PROSITE" id="PS50885"/>
    </source>
</evidence>
<keyword evidence="4" id="KW-0597">Phosphoprotein</keyword>
<evidence type="ECO:0000256" key="7">
    <source>
        <dbReference type="ARBA" id="ARBA00022777"/>
    </source>
</evidence>
<comment type="caution">
    <text evidence="11">The sequence shown here is derived from an EMBL/GenBank/DDBJ whole genome shotgun (WGS) entry which is preliminary data.</text>
</comment>
<evidence type="ECO:0000256" key="6">
    <source>
        <dbReference type="ARBA" id="ARBA00022692"/>
    </source>
</evidence>
<keyword evidence="6" id="KW-0812">Transmembrane</keyword>
<evidence type="ECO:0000313" key="12">
    <source>
        <dbReference type="Proteomes" id="UP001230908"/>
    </source>
</evidence>
<keyword evidence="9" id="KW-0902">Two-component regulatory system</keyword>